<organism evidence="2 3">
    <name type="scientific">Macrolepiota fuliginosa MF-IS2</name>
    <dbReference type="NCBI Taxonomy" id="1400762"/>
    <lineage>
        <taxon>Eukaryota</taxon>
        <taxon>Fungi</taxon>
        <taxon>Dikarya</taxon>
        <taxon>Basidiomycota</taxon>
        <taxon>Agaricomycotina</taxon>
        <taxon>Agaricomycetes</taxon>
        <taxon>Agaricomycetidae</taxon>
        <taxon>Agaricales</taxon>
        <taxon>Agaricineae</taxon>
        <taxon>Agaricaceae</taxon>
        <taxon>Macrolepiota</taxon>
    </lineage>
</organism>
<dbReference type="InterPro" id="IPR038694">
    <property type="entry name" value="DUF427_sf"/>
</dbReference>
<comment type="caution">
    <text evidence="2">The sequence shown here is derived from an EMBL/GenBank/DDBJ whole genome shotgun (WGS) entry which is preliminary data.</text>
</comment>
<evidence type="ECO:0000259" key="1">
    <source>
        <dbReference type="Pfam" id="PF04248"/>
    </source>
</evidence>
<reference evidence="2" key="1">
    <citation type="submission" date="2020-11" db="EMBL/GenBank/DDBJ databases">
        <authorList>
            <consortium name="DOE Joint Genome Institute"/>
            <person name="Ahrendt S."/>
            <person name="Riley R."/>
            <person name="Andreopoulos W."/>
            <person name="Labutti K."/>
            <person name="Pangilinan J."/>
            <person name="Ruiz-Duenas F.J."/>
            <person name="Barrasa J.M."/>
            <person name="Sanchez-Garcia M."/>
            <person name="Camarero S."/>
            <person name="Miyauchi S."/>
            <person name="Serrano A."/>
            <person name="Linde D."/>
            <person name="Babiker R."/>
            <person name="Drula E."/>
            <person name="Ayuso-Fernandez I."/>
            <person name="Pacheco R."/>
            <person name="Padilla G."/>
            <person name="Ferreira P."/>
            <person name="Barriuso J."/>
            <person name="Kellner H."/>
            <person name="Castanera R."/>
            <person name="Alfaro M."/>
            <person name="Ramirez L."/>
            <person name="Pisabarro A.G."/>
            <person name="Kuo A."/>
            <person name="Tritt A."/>
            <person name="Lipzen A."/>
            <person name="He G."/>
            <person name="Yan M."/>
            <person name="Ng V."/>
            <person name="Cullen D."/>
            <person name="Martin F."/>
            <person name="Rosso M.-N."/>
            <person name="Henrissat B."/>
            <person name="Hibbett D."/>
            <person name="Martinez A.T."/>
            <person name="Grigoriev I.V."/>
        </authorList>
    </citation>
    <scope>NUCLEOTIDE SEQUENCE</scope>
    <source>
        <strain evidence="2">MF-IS2</strain>
    </source>
</reference>
<dbReference type="Proteomes" id="UP000807342">
    <property type="component" value="Unassembled WGS sequence"/>
</dbReference>
<accession>A0A9P5XDI4</accession>
<gene>
    <name evidence="2" type="ORF">P691DRAFT_760905</name>
</gene>
<keyword evidence="3" id="KW-1185">Reference proteome</keyword>
<dbReference type="AlphaFoldDB" id="A0A9P5XDI4"/>
<dbReference type="InterPro" id="IPR007361">
    <property type="entry name" value="DUF427"/>
</dbReference>
<protein>
    <submittedName>
        <fullName evidence="2">DUF427-domain-containing protein</fullName>
    </submittedName>
</protein>
<proteinExistence type="predicted"/>
<dbReference type="PANTHER" id="PTHR34310:SF5">
    <property type="entry name" value="DUF427 DOMAIN PROTEIN (AFU_ORTHOLOGUE AFUA_3G02220)"/>
    <property type="match status" value="1"/>
</dbReference>
<dbReference type="OrthoDB" id="18996at2759"/>
<sequence>MPTVKVTIGDHVLAESSDTIVVEGNHYFPPDAVTKSEFSDSKTQTVCGWKGTASYYNAVIDGKEVKDVAWYYPQTTTDKAKHIEGYIAFYKNKVTIEQV</sequence>
<feature type="domain" description="DUF427" evidence="1">
    <location>
        <begin position="4"/>
        <end position="91"/>
    </location>
</feature>
<name>A0A9P5XDI4_9AGAR</name>
<dbReference type="Pfam" id="PF04248">
    <property type="entry name" value="NTP_transf_9"/>
    <property type="match status" value="1"/>
</dbReference>
<evidence type="ECO:0000313" key="3">
    <source>
        <dbReference type="Proteomes" id="UP000807342"/>
    </source>
</evidence>
<dbReference type="PANTHER" id="PTHR34310">
    <property type="entry name" value="DUF427 DOMAIN PROTEIN (AFU_ORTHOLOGUE AFUA_3G02220)"/>
    <property type="match status" value="1"/>
</dbReference>
<dbReference type="Gene3D" id="2.170.150.40">
    <property type="entry name" value="Domain of unknown function (DUF427)"/>
    <property type="match status" value="1"/>
</dbReference>
<evidence type="ECO:0000313" key="2">
    <source>
        <dbReference type="EMBL" id="KAF9447301.1"/>
    </source>
</evidence>
<dbReference type="EMBL" id="MU151206">
    <property type="protein sequence ID" value="KAF9447301.1"/>
    <property type="molecule type" value="Genomic_DNA"/>
</dbReference>